<dbReference type="Gene3D" id="3.30.460.10">
    <property type="entry name" value="Beta Polymerase, domain 2"/>
    <property type="match status" value="1"/>
</dbReference>
<dbReference type="CDD" id="cd05403">
    <property type="entry name" value="NT_KNTase_like"/>
    <property type="match status" value="1"/>
</dbReference>
<dbReference type="GO" id="GO:0016740">
    <property type="term" value="F:transferase activity"/>
    <property type="evidence" value="ECO:0007669"/>
    <property type="project" value="UniProtKB-KW"/>
</dbReference>
<dbReference type="EMBL" id="KY684108">
    <property type="protein sequence ID" value="ARF11285.1"/>
    <property type="molecule type" value="Genomic_DNA"/>
</dbReference>
<dbReference type="SUPFAM" id="SSF81301">
    <property type="entry name" value="Nucleotidyltransferase"/>
    <property type="match status" value="1"/>
</dbReference>
<feature type="domain" description="Polymerase beta nucleotidyltransferase" evidence="1">
    <location>
        <begin position="16"/>
        <end position="78"/>
    </location>
</feature>
<name>A0A1V0SHU2_9VIRU</name>
<protein>
    <submittedName>
        <fullName evidence="2">Putative nucleotidyltransferase</fullName>
    </submittedName>
</protein>
<accession>A0A1V0SHU2</accession>
<sequence length="224" mass="26761">MDKIPLIQKWLQYKYHNQLVYCVIYGSLVYGTSHHDSDIDLIIVLKDDYPNIPNDTVSLHEEHIGHIDITYYSITLFNLDLKNSEVKAVESIFIPEQFIIIGNQKYFQQHFVCTPQSIRHTFGKVCRNAWNKGVKKLTRETEHHEHNRGKKSLYHSIRLFHFALQLYENKRIDFNTSEMKEINNFYFNIKDKKTSELVQDNKLIDSLTQLYNQWDHKFKQIPKI</sequence>
<keyword evidence="2" id="KW-0808">Transferase</keyword>
<proteinExistence type="predicted"/>
<organism evidence="2">
    <name type="scientific">Klosneuvirus KNV1</name>
    <dbReference type="NCBI Taxonomy" id="1977640"/>
    <lineage>
        <taxon>Viruses</taxon>
        <taxon>Varidnaviria</taxon>
        <taxon>Bamfordvirae</taxon>
        <taxon>Nucleocytoviricota</taxon>
        <taxon>Megaviricetes</taxon>
        <taxon>Imitervirales</taxon>
        <taxon>Mimiviridae</taxon>
        <taxon>Klosneuvirinae</taxon>
        <taxon>Klosneuvirus</taxon>
    </lineage>
</organism>
<dbReference type="InterPro" id="IPR043519">
    <property type="entry name" value="NT_sf"/>
</dbReference>
<gene>
    <name evidence="2" type="ORF">Klosneuvirus_1_142</name>
</gene>
<evidence type="ECO:0000313" key="2">
    <source>
        <dbReference type="EMBL" id="ARF11285.1"/>
    </source>
</evidence>
<dbReference type="Pfam" id="PF18765">
    <property type="entry name" value="Polbeta"/>
    <property type="match status" value="1"/>
</dbReference>
<reference evidence="2" key="1">
    <citation type="journal article" date="2017" name="Science">
        <title>Giant viruses with an expanded complement of translation system components.</title>
        <authorList>
            <person name="Schulz F."/>
            <person name="Yutin N."/>
            <person name="Ivanova N.N."/>
            <person name="Ortega D.R."/>
            <person name="Lee T.K."/>
            <person name="Vierheilig J."/>
            <person name="Daims H."/>
            <person name="Horn M."/>
            <person name="Wagner M."/>
            <person name="Jensen G.J."/>
            <person name="Kyrpides N.C."/>
            <person name="Koonin E.V."/>
            <person name="Woyke T."/>
        </authorList>
    </citation>
    <scope>NUCLEOTIDE SEQUENCE</scope>
    <source>
        <strain evidence="2">KNV1</strain>
    </source>
</reference>
<evidence type="ECO:0000259" key="1">
    <source>
        <dbReference type="Pfam" id="PF18765"/>
    </source>
</evidence>
<dbReference type="InterPro" id="IPR041633">
    <property type="entry name" value="Polbeta"/>
</dbReference>